<dbReference type="EMBL" id="JACHBF010000003">
    <property type="protein sequence ID" value="MBB6491105.1"/>
    <property type="molecule type" value="Genomic_DNA"/>
</dbReference>
<comment type="caution">
    <text evidence="1">The sequence shown here is derived from an EMBL/GenBank/DDBJ whole genome shotgun (WGS) entry which is preliminary data.</text>
</comment>
<accession>A0ABR6QW01</accession>
<gene>
    <name evidence="1" type="ORF">GGD45_001502</name>
</gene>
<protein>
    <submittedName>
        <fullName evidence="1">Uncharacterized protein</fullName>
    </submittedName>
</protein>
<evidence type="ECO:0000313" key="2">
    <source>
        <dbReference type="Proteomes" id="UP000526625"/>
    </source>
</evidence>
<reference evidence="1 2" key="1">
    <citation type="submission" date="2020-08" db="EMBL/GenBank/DDBJ databases">
        <title>Genomic Encyclopedia of Type Strains, Phase IV (KMG-V): Genome sequencing to study the core and pangenomes of soil and plant-associated prokaryotes.</title>
        <authorList>
            <person name="Whitman W."/>
        </authorList>
    </citation>
    <scope>NUCLEOTIDE SEQUENCE [LARGE SCALE GENOMIC DNA]</scope>
    <source>
        <strain evidence="1 2">SEMIA 4059</strain>
    </source>
</reference>
<proteinExistence type="predicted"/>
<name>A0ABR6QW01_RHITR</name>
<sequence>MISSSAVTLEITKTNQRFHARATMFLRGMDEERVAEQKQQPI</sequence>
<dbReference type="Proteomes" id="UP000526625">
    <property type="component" value="Unassembled WGS sequence"/>
</dbReference>
<evidence type="ECO:0000313" key="1">
    <source>
        <dbReference type="EMBL" id="MBB6491105.1"/>
    </source>
</evidence>
<keyword evidence="2" id="KW-1185">Reference proteome</keyword>
<organism evidence="1 2">
    <name type="scientific">Rhizobium tropici</name>
    <dbReference type="NCBI Taxonomy" id="398"/>
    <lineage>
        <taxon>Bacteria</taxon>
        <taxon>Pseudomonadati</taxon>
        <taxon>Pseudomonadota</taxon>
        <taxon>Alphaproteobacteria</taxon>
        <taxon>Hyphomicrobiales</taxon>
        <taxon>Rhizobiaceae</taxon>
        <taxon>Rhizobium/Agrobacterium group</taxon>
        <taxon>Rhizobium</taxon>
    </lineage>
</organism>